<evidence type="ECO:0008006" key="3">
    <source>
        <dbReference type="Google" id="ProtNLM"/>
    </source>
</evidence>
<proteinExistence type="predicted"/>
<organism evidence="1 2">
    <name type="scientific">Rhodoferax potami</name>
    <dbReference type="NCBI Taxonomy" id="3068338"/>
    <lineage>
        <taxon>Bacteria</taxon>
        <taxon>Pseudomonadati</taxon>
        <taxon>Pseudomonadota</taxon>
        <taxon>Betaproteobacteria</taxon>
        <taxon>Burkholderiales</taxon>
        <taxon>Comamonadaceae</taxon>
        <taxon>Rhodoferax</taxon>
    </lineage>
</organism>
<dbReference type="RefSeq" id="WP_313874673.1">
    <property type="nucleotide sequence ID" value="NZ_JAVBIK010000001.1"/>
</dbReference>
<gene>
    <name evidence="1" type="ORF">RAE19_09590</name>
</gene>
<keyword evidence="2" id="KW-1185">Reference proteome</keyword>
<comment type="caution">
    <text evidence="1">The sequence shown here is derived from an EMBL/GenBank/DDBJ whole genome shotgun (WGS) entry which is preliminary data.</text>
</comment>
<evidence type="ECO:0000313" key="1">
    <source>
        <dbReference type="EMBL" id="MDT7518959.1"/>
    </source>
</evidence>
<dbReference type="InterPro" id="IPR029060">
    <property type="entry name" value="PIN-like_dom_sf"/>
</dbReference>
<name>A0ABU3KME7_9BURK</name>
<evidence type="ECO:0000313" key="2">
    <source>
        <dbReference type="Proteomes" id="UP001321700"/>
    </source>
</evidence>
<sequence length="152" mass="16924">MSSIVLVDTSILLNVLNVEGRNERRDEVIQELAVRIQDGDHLFIPLAAIVETGNHIAHIDHGAARRSAAQRFVKTVQDALDSVAPWKPLHFPDHTALAAWLQAFPDSASRQVGIGDVSIQHEWKQLCTKFPMSRVLIWTVDADLQGHDRIPA</sequence>
<dbReference type="Proteomes" id="UP001321700">
    <property type="component" value="Unassembled WGS sequence"/>
</dbReference>
<protein>
    <recommendedName>
        <fullName evidence="3">PIN domain-containing protein</fullName>
    </recommendedName>
</protein>
<reference evidence="1 2" key="1">
    <citation type="submission" date="2023-08" db="EMBL/GenBank/DDBJ databases">
        <title>Rhodoferax potami sp. nov. and Rhodoferax mekongensis sp. nov., isolated from the Mekong River in Thailand.</title>
        <authorList>
            <person name="Kitikhun S."/>
            <person name="Charoenyingcharoen P."/>
            <person name="Siriarchawattana P."/>
            <person name="Likhitrattanapisal S."/>
            <person name="Nilsakha T."/>
            <person name="Chanpet A."/>
            <person name="Rattanawaree P."/>
            <person name="Ingsriswang S."/>
        </authorList>
    </citation>
    <scope>NUCLEOTIDE SEQUENCE [LARGE SCALE GENOMIC DNA]</scope>
    <source>
        <strain evidence="1 2">TBRC 17660</strain>
    </source>
</reference>
<dbReference type="SUPFAM" id="SSF88723">
    <property type="entry name" value="PIN domain-like"/>
    <property type="match status" value="1"/>
</dbReference>
<accession>A0ABU3KME7</accession>
<dbReference type="EMBL" id="JAVBIK010000001">
    <property type="protein sequence ID" value="MDT7518959.1"/>
    <property type="molecule type" value="Genomic_DNA"/>
</dbReference>